<evidence type="ECO:0000313" key="4">
    <source>
        <dbReference type="Proteomes" id="UP000614200"/>
    </source>
</evidence>
<evidence type="ECO:0000256" key="1">
    <source>
        <dbReference type="SAM" id="MobiDB-lite"/>
    </source>
</evidence>
<reference evidence="3 4" key="1">
    <citation type="submission" date="2020-11" db="EMBL/GenBank/DDBJ databases">
        <title>Fusibacter basophilias sp. nov.</title>
        <authorList>
            <person name="Qiu D."/>
        </authorList>
    </citation>
    <scope>NUCLEOTIDE SEQUENCE [LARGE SCALE GENOMIC DNA]</scope>
    <source>
        <strain evidence="3 4">Q10-2</strain>
    </source>
</reference>
<feature type="region of interest" description="Disordered" evidence="1">
    <location>
        <begin position="44"/>
        <end position="63"/>
    </location>
</feature>
<sequence length="168" mass="19094">MSDNLDQIDQIIKRTNCSYKEASDALQNSNGDVVEAIILIETQNTESEASENSDSETIHSESNCTDGADVKLEWKSEAFKAQIKFLWSAIKKIFKKMLKMKIAWQKNSKTYVELPLIIVILVAWFTLPFSIIVLALPFFLGFNVILKTNGKKDKNINKIIQSQFDKSN</sequence>
<dbReference type="CDD" id="cd14360">
    <property type="entry name" value="UBA_NAC_like_bac"/>
    <property type="match status" value="1"/>
</dbReference>
<keyword evidence="4" id="KW-1185">Reference proteome</keyword>
<evidence type="ECO:0000256" key="2">
    <source>
        <dbReference type="SAM" id="Phobius"/>
    </source>
</evidence>
<organism evidence="3 4">
    <name type="scientific">Fusibacter ferrireducens</name>
    <dbReference type="NCBI Taxonomy" id="2785058"/>
    <lineage>
        <taxon>Bacteria</taxon>
        <taxon>Bacillati</taxon>
        <taxon>Bacillota</taxon>
        <taxon>Clostridia</taxon>
        <taxon>Eubacteriales</taxon>
        <taxon>Eubacteriales Family XII. Incertae Sedis</taxon>
        <taxon>Fusibacter</taxon>
    </lineage>
</organism>
<dbReference type="Gene3D" id="1.10.8.10">
    <property type="entry name" value="DNA helicase RuvA subunit, C-terminal domain"/>
    <property type="match status" value="1"/>
</dbReference>
<evidence type="ECO:0008006" key="5">
    <source>
        <dbReference type="Google" id="ProtNLM"/>
    </source>
</evidence>
<accession>A0ABR9ZZL1</accession>
<comment type="caution">
    <text evidence="3">The sequence shown here is derived from an EMBL/GenBank/DDBJ whole genome shotgun (WGS) entry which is preliminary data.</text>
</comment>
<keyword evidence="2" id="KW-0812">Transmembrane</keyword>
<evidence type="ECO:0000313" key="3">
    <source>
        <dbReference type="EMBL" id="MBF4695340.1"/>
    </source>
</evidence>
<dbReference type="Proteomes" id="UP000614200">
    <property type="component" value="Unassembled WGS sequence"/>
</dbReference>
<gene>
    <name evidence="3" type="ORF">ISU02_19780</name>
</gene>
<protein>
    <recommendedName>
        <fullName evidence="5">DUF4342 domain-containing protein</fullName>
    </recommendedName>
</protein>
<dbReference type="InterPro" id="IPR009060">
    <property type="entry name" value="UBA-like_sf"/>
</dbReference>
<dbReference type="EMBL" id="JADKNH010000015">
    <property type="protein sequence ID" value="MBF4695340.1"/>
    <property type="molecule type" value="Genomic_DNA"/>
</dbReference>
<dbReference type="SUPFAM" id="SSF46934">
    <property type="entry name" value="UBA-like"/>
    <property type="match status" value="1"/>
</dbReference>
<feature type="transmembrane region" description="Helical" evidence="2">
    <location>
        <begin position="116"/>
        <end position="146"/>
    </location>
</feature>
<keyword evidence="2" id="KW-1133">Transmembrane helix</keyword>
<proteinExistence type="predicted"/>
<keyword evidence="2" id="KW-0472">Membrane</keyword>
<dbReference type="RefSeq" id="WP_194703580.1">
    <property type="nucleotide sequence ID" value="NZ_JADKNH010000015.1"/>
</dbReference>
<name>A0ABR9ZZL1_9FIRM</name>